<feature type="region of interest" description="Disordered" evidence="1">
    <location>
        <begin position="1"/>
        <end position="27"/>
    </location>
</feature>
<evidence type="ECO:0000256" key="1">
    <source>
        <dbReference type="SAM" id="MobiDB-lite"/>
    </source>
</evidence>
<gene>
    <name evidence="2" type="ORF">MVEN_00000400</name>
</gene>
<dbReference type="OrthoDB" id="2869139at2759"/>
<dbReference type="AlphaFoldDB" id="A0A8H6Z6X7"/>
<accession>A0A8H6Z6X7</accession>
<keyword evidence="3" id="KW-1185">Reference proteome</keyword>
<organism evidence="2 3">
    <name type="scientific">Mycena venus</name>
    <dbReference type="NCBI Taxonomy" id="2733690"/>
    <lineage>
        <taxon>Eukaryota</taxon>
        <taxon>Fungi</taxon>
        <taxon>Dikarya</taxon>
        <taxon>Basidiomycota</taxon>
        <taxon>Agaricomycotina</taxon>
        <taxon>Agaricomycetes</taxon>
        <taxon>Agaricomycetidae</taxon>
        <taxon>Agaricales</taxon>
        <taxon>Marasmiineae</taxon>
        <taxon>Mycenaceae</taxon>
        <taxon>Mycena</taxon>
    </lineage>
</organism>
<evidence type="ECO:0000313" key="3">
    <source>
        <dbReference type="Proteomes" id="UP000620124"/>
    </source>
</evidence>
<comment type="caution">
    <text evidence="2">The sequence shown here is derived from an EMBL/GenBank/DDBJ whole genome shotgun (WGS) entry which is preliminary data.</text>
</comment>
<protein>
    <submittedName>
        <fullName evidence="2">Uncharacterized protein</fullName>
    </submittedName>
</protein>
<sequence>MSQSLSHSRSPGPDSPSPPGTPDTSCDHIAHLKSLILLCAPRKSGRELAELRAKLSASVDDEGRVVQHLKHRLIDVENEASNPNKRSRRSRNHRTEGIEEQTVELTATELETRARQTGRKFVILCGLWLCLADDDYDAFFKADPDDEYDAELRFNSDDDIRQGQLREVLDILPDDLMPFRKRTWLAQAFKDGMNSQRSHTRTRLRKDVHHIVPEGIPAARVATQQSRIQHFRSLIGWDEEKNRYSIWNVPFLHGNESATLDFDEVFRHPVLLKIFACIIRGSASADGVMRGTSRLPRANVMQRIHHIEYTMPGAIVDSAIWAIWLFSGDEDFLPTGDFTAINYRDRHDEYLDKILEGLRRQQKWARDLFVFWDSHLFPSTNGSHYGGGVQQDHEEDRGEIEDATDAMLNMPTVSDAEDEDEVD</sequence>
<evidence type="ECO:0000313" key="2">
    <source>
        <dbReference type="EMBL" id="KAF7371461.1"/>
    </source>
</evidence>
<name>A0A8H6Z6X7_9AGAR</name>
<reference evidence="2" key="1">
    <citation type="submission" date="2020-05" db="EMBL/GenBank/DDBJ databases">
        <title>Mycena genomes resolve the evolution of fungal bioluminescence.</title>
        <authorList>
            <person name="Tsai I.J."/>
        </authorList>
    </citation>
    <scope>NUCLEOTIDE SEQUENCE</scope>
    <source>
        <strain evidence="2">CCC161011</strain>
    </source>
</reference>
<feature type="region of interest" description="Disordered" evidence="1">
    <location>
        <begin position="383"/>
        <end position="423"/>
    </location>
</feature>
<dbReference type="Proteomes" id="UP000620124">
    <property type="component" value="Unassembled WGS sequence"/>
</dbReference>
<dbReference type="EMBL" id="JACAZI010000001">
    <property type="protein sequence ID" value="KAF7371461.1"/>
    <property type="molecule type" value="Genomic_DNA"/>
</dbReference>
<feature type="region of interest" description="Disordered" evidence="1">
    <location>
        <begin position="76"/>
        <end position="100"/>
    </location>
</feature>
<proteinExistence type="predicted"/>